<dbReference type="InterPro" id="IPR027417">
    <property type="entry name" value="P-loop_NTPase"/>
</dbReference>
<dbReference type="Proteomes" id="UP000053268">
    <property type="component" value="Unassembled WGS sequence"/>
</dbReference>
<accession>A0A0N1IDK1</accession>
<dbReference type="Pfam" id="PF00071">
    <property type="entry name" value="Ras"/>
    <property type="match status" value="1"/>
</dbReference>
<organism evidence="1 2">
    <name type="scientific">Papilio xuthus</name>
    <name type="common">Asian swallowtail butterfly</name>
    <dbReference type="NCBI Taxonomy" id="66420"/>
    <lineage>
        <taxon>Eukaryota</taxon>
        <taxon>Metazoa</taxon>
        <taxon>Ecdysozoa</taxon>
        <taxon>Arthropoda</taxon>
        <taxon>Hexapoda</taxon>
        <taxon>Insecta</taxon>
        <taxon>Pterygota</taxon>
        <taxon>Neoptera</taxon>
        <taxon>Endopterygota</taxon>
        <taxon>Lepidoptera</taxon>
        <taxon>Glossata</taxon>
        <taxon>Ditrysia</taxon>
        <taxon>Papilionoidea</taxon>
        <taxon>Papilionidae</taxon>
        <taxon>Papilioninae</taxon>
        <taxon>Papilio</taxon>
    </lineage>
</organism>
<dbReference type="GO" id="GO:0005525">
    <property type="term" value="F:GTP binding"/>
    <property type="evidence" value="ECO:0007669"/>
    <property type="project" value="InterPro"/>
</dbReference>
<sequence length="61" mass="6631">MWSGKKGSEGGDVGTPPAHEEVKLVLVGDSQCGKTALVQRLVSETFLEVSHYYHLYAKAPK</sequence>
<dbReference type="AlphaFoldDB" id="A0A0N1IDK1"/>
<protein>
    <submittedName>
        <fullName evidence="1">Uncharacterized protein</fullName>
    </submittedName>
</protein>
<proteinExistence type="predicted"/>
<dbReference type="SUPFAM" id="SSF52540">
    <property type="entry name" value="P-loop containing nucleoside triphosphate hydrolases"/>
    <property type="match status" value="1"/>
</dbReference>
<dbReference type="STRING" id="66420.A0A0N1IDK1"/>
<evidence type="ECO:0000313" key="1">
    <source>
        <dbReference type="EMBL" id="KPJ03844.1"/>
    </source>
</evidence>
<evidence type="ECO:0000313" key="2">
    <source>
        <dbReference type="Proteomes" id="UP000053268"/>
    </source>
</evidence>
<keyword evidence="2" id="KW-1185">Reference proteome</keyword>
<name>A0A0N1IDK1_PAPXU</name>
<reference evidence="1 2" key="1">
    <citation type="journal article" date="2015" name="Nat. Commun.">
        <title>Outbred genome sequencing and CRISPR/Cas9 gene editing in butterflies.</title>
        <authorList>
            <person name="Li X."/>
            <person name="Fan D."/>
            <person name="Zhang W."/>
            <person name="Liu G."/>
            <person name="Zhang L."/>
            <person name="Zhao L."/>
            <person name="Fang X."/>
            <person name="Chen L."/>
            <person name="Dong Y."/>
            <person name="Chen Y."/>
            <person name="Ding Y."/>
            <person name="Zhao R."/>
            <person name="Feng M."/>
            <person name="Zhu Y."/>
            <person name="Feng Y."/>
            <person name="Jiang X."/>
            <person name="Zhu D."/>
            <person name="Xiang H."/>
            <person name="Feng X."/>
            <person name="Li S."/>
            <person name="Wang J."/>
            <person name="Zhang G."/>
            <person name="Kronforst M.R."/>
            <person name="Wang W."/>
        </authorList>
    </citation>
    <scope>NUCLEOTIDE SEQUENCE [LARGE SCALE GENOMIC DNA]</scope>
    <source>
        <strain evidence="1">Ya'a_city_454_Px</strain>
        <tissue evidence="1">Whole body</tissue>
    </source>
</reference>
<dbReference type="GO" id="GO:0003924">
    <property type="term" value="F:GTPase activity"/>
    <property type="evidence" value="ECO:0007669"/>
    <property type="project" value="InterPro"/>
</dbReference>
<gene>
    <name evidence="1" type="ORF">RR46_00988</name>
</gene>
<dbReference type="EMBL" id="KQ459072">
    <property type="protein sequence ID" value="KPJ03844.1"/>
    <property type="molecule type" value="Genomic_DNA"/>
</dbReference>
<dbReference type="InterPro" id="IPR001806">
    <property type="entry name" value="Small_GTPase"/>
</dbReference>
<dbReference type="Gene3D" id="3.40.50.300">
    <property type="entry name" value="P-loop containing nucleotide triphosphate hydrolases"/>
    <property type="match status" value="1"/>
</dbReference>